<evidence type="ECO:0000313" key="3">
    <source>
        <dbReference type="EMBL" id="KAL1871110.1"/>
    </source>
</evidence>
<proteinExistence type="predicted"/>
<dbReference type="EMBL" id="JAWRVE010000034">
    <property type="protein sequence ID" value="KAL1871110.1"/>
    <property type="molecule type" value="Genomic_DNA"/>
</dbReference>
<dbReference type="Pfam" id="PF01636">
    <property type="entry name" value="APH"/>
    <property type="match status" value="1"/>
</dbReference>
<dbReference type="InterPro" id="IPR011009">
    <property type="entry name" value="Kinase-like_dom_sf"/>
</dbReference>
<feature type="region of interest" description="Disordered" evidence="1">
    <location>
        <begin position="154"/>
        <end position="180"/>
    </location>
</feature>
<feature type="domain" description="Aminoglycoside phosphotransferase" evidence="2">
    <location>
        <begin position="69"/>
        <end position="254"/>
    </location>
</feature>
<organism evidence="3 4">
    <name type="scientific">Diaporthe australafricana</name>
    <dbReference type="NCBI Taxonomy" id="127596"/>
    <lineage>
        <taxon>Eukaryota</taxon>
        <taxon>Fungi</taxon>
        <taxon>Dikarya</taxon>
        <taxon>Ascomycota</taxon>
        <taxon>Pezizomycotina</taxon>
        <taxon>Sordariomycetes</taxon>
        <taxon>Sordariomycetidae</taxon>
        <taxon>Diaporthales</taxon>
        <taxon>Diaporthaceae</taxon>
        <taxon>Diaporthe</taxon>
    </lineage>
</organism>
<dbReference type="InterPro" id="IPR002575">
    <property type="entry name" value="Aminoglycoside_PTrfase"/>
</dbReference>
<name>A0ABR3X641_9PEZI</name>
<protein>
    <recommendedName>
        <fullName evidence="2">Aminoglycoside phosphotransferase domain-containing protein</fullName>
    </recommendedName>
</protein>
<dbReference type="SUPFAM" id="SSF56112">
    <property type="entry name" value="Protein kinase-like (PK-like)"/>
    <property type="match status" value="1"/>
</dbReference>
<dbReference type="PANTHER" id="PTHR21310:SF37">
    <property type="entry name" value="AMINOGLYCOSIDE PHOSPHOTRANSFERASE DOMAIN-CONTAINING PROTEIN"/>
    <property type="match status" value="1"/>
</dbReference>
<dbReference type="Proteomes" id="UP001583177">
    <property type="component" value="Unassembled WGS sequence"/>
</dbReference>
<dbReference type="InterPro" id="IPR051678">
    <property type="entry name" value="AGP_Transferase"/>
</dbReference>
<dbReference type="PANTHER" id="PTHR21310">
    <property type="entry name" value="AMINOGLYCOSIDE PHOSPHOTRANSFERASE-RELATED-RELATED"/>
    <property type="match status" value="1"/>
</dbReference>
<evidence type="ECO:0000259" key="2">
    <source>
        <dbReference type="Pfam" id="PF01636"/>
    </source>
</evidence>
<reference evidence="3 4" key="1">
    <citation type="journal article" date="2024" name="IMA Fungus">
        <title>IMA Genome - F19 : A genome assembly and annotation guide to empower mycologists, including annotated draft genome sequences of Ceratocystis pirilliformis, Diaporthe australafricana, Fusarium ophioides, Paecilomyces lecythidis, and Sporothrix stenoceras.</title>
        <authorList>
            <person name="Aylward J."/>
            <person name="Wilson A.M."/>
            <person name="Visagie C.M."/>
            <person name="Spraker J."/>
            <person name="Barnes I."/>
            <person name="Buitendag C."/>
            <person name="Ceriani C."/>
            <person name="Del Mar Angel L."/>
            <person name="du Plessis D."/>
            <person name="Fuchs T."/>
            <person name="Gasser K."/>
            <person name="Kramer D."/>
            <person name="Li W."/>
            <person name="Munsamy K."/>
            <person name="Piso A."/>
            <person name="Price J.L."/>
            <person name="Sonnekus B."/>
            <person name="Thomas C."/>
            <person name="van der Nest A."/>
            <person name="van Dijk A."/>
            <person name="van Heerden A."/>
            <person name="van Vuuren N."/>
            <person name="Yilmaz N."/>
            <person name="Duong T.A."/>
            <person name="van der Merwe N.A."/>
            <person name="Wingfield M.J."/>
            <person name="Wingfield B.D."/>
        </authorList>
    </citation>
    <scope>NUCLEOTIDE SEQUENCE [LARGE SCALE GENOMIC DNA]</scope>
    <source>
        <strain evidence="3 4">CMW 18300</strain>
    </source>
</reference>
<accession>A0ABR3X641</accession>
<evidence type="ECO:0000256" key="1">
    <source>
        <dbReference type="SAM" id="MobiDB-lite"/>
    </source>
</evidence>
<evidence type="ECO:0000313" key="4">
    <source>
        <dbReference type="Proteomes" id="UP001583177"/>
    </source>
</evidence>
<gene>
    <name evidence="3" type="ORF">Daus18300_004855</name>
</gene>
<sequence length="431" mass="51216">MAGDLRERDQAMYEDREALKRDNHTRDQWKKFALVSDRLKPIYKLVYRHYKGGKQKLVDIGTPVHGSFNLNWRFGFETGSAMFHVPFPGSTKFFDEKIRAEVATMKMIEERTIIPVPHIYHWDYAADNPTGLGPFIIMDYIEHERDLTDLIAPRKGDSSQENQERGIDPNIPEDTFLKHNNAVEGPDDCRDKYMARQLFRKLAKQGAFLEPDEHQQPFKFWCGDLRPSSVLLNKENEVVGVIDWEFSYFAPASFSYDPPWWLLVRRGEYWDKGMENFYEEFDRRVPLFLRAMELVEEQLEKAAESEQNDVEDSALSFYLEQLELADEQPKTALKLSHQMRKNWENGRHYINYASQNSWAFDAYFWMYIDQRFFGANSRGGFEDRLHLLSPSEREKMEEFVGRKIEQKNDRKFMEWDENECKEYMRTLLEDC</sequence>
<feature type="compositionally biased region" description="Basic and acidic residues" evidence="1">
    <location>
        <begin position="154"/>
        <end position="167"/>
    </location>
</feature>
<keyword evidence="4" id="KW-1185">Reference proteome</keyword>
<comment type="caution">
    <text evidence="3">The sequence shown here is derived from an EMBL/GenBank/DDBJ whole genome shotgun (WGS) entry which is preliminary data.</text>
</comment>